<dbReference type="InterPro" id="IPR016181">
    <property type="entry name" value="Acyl_CoA_acyltransferase"/>
</dbReference>
<feature type="domain" description="BioF2-like acetyltransferase" evidence="1">
    <location>
        <begin position="160"/>
        <end position="306"/>
    </location>
</feature>
<dbReference type="RefSeq" id="WP_090724460.1">
    <property type="nucleotide sequence ID" value="NZ_FOOU01000002.1"/>
</dbReference>
<dbReference type="STRING" id="1045558.SAMN05216175_10291"/>
<keyword evidence="3" id="KW-1185">Reference proteome</keyword>
<name>A0A1I2MTM4_9GAMM</name>
<dbReference type="Pfam" id="PF13480">
    <property type="entry name" value="Acetyltransf_6"/>
    <property type="match status" value="1"/>
</dbReference>
<dbReference type="GO" id="GO:0016740">
    <property type="term" value="F:transferase activity"/>
    <property type="evidence" value="ECO:0007669"/>
    <property type="project" value="UniProtKB-KW"/>
</dbReference>
<sequence>MKEAHWQFYPIDKFNSWINQWDLLNKQTHYTPLLDSDFILPLISAFSTGKEKIAIHGSDSKPEAMAIIVESSIGNWSTFQPSQAPIGCWLQNRNKTTEFYMESLRKELPFPALCFSITQQDPDILAKPQQSKLLTIPYIETARVSLTGTFDDYWGSRGKNLRQNLNKQRNRLTREGFSTKLITLTKAEDINASIEAYGNLESAGWKSEGNTAISINNVQGQFYVDMLTRFASRKKCMVYQYWYNEDLVATDLCITGGGAIIILKTTYDETIKISSPALLMRQDAFRELFEIKYIQRVEFYGKVMEWHTRWSDEVRQMYHINSYSMAGTFFRKIKKIIRK</sequence>
<dbReference type="InterPro" id="IPR038740">
    <property type="entry name" value="BioF2-like_GNAT_dom"/>
</dbReference>
<dbReference type="SUPFAM" id="SSF55729">
    <property type="entry name" value="Acyl-CoA N-acyltransferases (Nat)"/>
    <property type="match status" value="1"/>
</dbReference>
<evidence type="ECO:0000313" key="3">
    <source>
        <dbReference type="Proteomes" id="UP000198623"/>
    </source>
</evidence>
<accession>A0A1I2MTM4</accession>
<dbReference type="AlphaFoldDB" id="A0A1I2MTM4"/>
<reference evidence="3" key="1">
    <citation type="submission" date="2016-10" db="EMBL/GenBank/DDBJ databases">
        <authorList>
            <person name="Varghese N."/>
            <person name="Submissions S."/>
        </authorList>
    </citation>
    <scope>NUCLEOTIDE SEQUENCE [LARGE SCALE GENOMIC DNA]</scope>
    <source>
        <strain evidence="3">CGMCC 1.10971</strain>
    </source>
</reference>
<dbReference type="Proteomes" id="UP000198623">
    <property type="component" value="Unassembled WGS sequence"/>
</dbReference>
<keyword evidence="2" id="KW-0808">Transferase</keyword>
<proteinExistence type="predicted"/>
<dbReference type="EMBL" id="FOOU01000002">
    <property type="protein sequence ID" value="SFF94925.1"/>
    <property type="molecule type" value="Genomic_DNA"/>
</dbReference>
<gene>
    <name evidence="2" type="ORF">SAMN05216175_10291</name>
</gene>
<dbReference type="OrthoDB" id="4349922at2"/>
<evidence type="ECO:0000313" key="2">
    <source>
        <dbReference type="EMBL" id="SFF94925.1"/>
    </source>
</evidence>
<organism evidence="2 3">
    <name type="scientific">Neptunomonas qingdaonensis</name>
    <dbReference type="NCBI Taxonomy" id="1045558"/>
    <lineage>
        <taxon>Bacteria</taxon>
        <taxon>Pseudomonadati</taxon>
        <taxon>Pseudomonadota</taxon>
        <taxon>Gammaproteobacteria</taxon>
        <taxon>Oceanospirillales</taxon>
        <taxon>Oceanospirillaceae</taxon>
        <taxon>Neptunomonas</taxon>
    </lineage>
</organism>
<evidence type="ECO:0000259" key="1">
    <source>
        <dbReference type="Pfam" id="PF13480"/>
    </source>
</evidence>
<protein>
    <submittedName>
        <fullName evidence="2">Acetyltransferase (GNAT) domain-containing protein</fullName>
    </submittedName>
</protein>